<keyword evidence="2" id="KW-1185">Reference proteome</keyword>
<dbReference type="EMBL" id="MU394311">
    <property type="protein sequence ID" value="KAI6086987.1"/>
    <property type="molecule type" value="Genomic_DNA"/>
</dbReference>
<evidence type="ECO:0000313" key="2">
    <source>
        <dbReference type="Proteomes" id="UP001497680"/>
    </source>
</evidence>
<reference evidence="1 2" key="1">
    <citation type="journal article" date="2022" name="New Phytol.">
        <title>Ecological generalism drives hyperdiversity of secondary metabolite gene clusters in xylarialean endophytes.</title>
        <authorList>
            <person name="Franco M.E.E."/>
            <person name="Wisecaver J.H."/>
            <person name="Arnold A.E."/>
            <person name="Ju Y.M."/>
            <person name="Slot J.C."/>
            <person name="Ahrendt S."/>
            <person name="Moore L.P."/>
            <person name="Eastman K.E."/>
            <person name="Scott K."/>
            <person name="Konkel Z."/>
            <person name="Mondo S.J."/>
            <person name="Kuo A."/>
            <person name="Hayes R.D."/>
            <person name="Haridas S."/>
            <person name="Andreopoulos B."/>
            <person name="Riley R."/>
            <person name="LaButti K."/>
            <person name="Pangilinan J."/>
            <person name="Lipzen A."/>
            <person name="Amirebrahimi M."/>
            <person name="Yan J."/>
            <person name="Adam C."/>
            <person name="Keymanesh K."/>
            <person name="Ng V."/>
            <person name="Louie K."/>
            <person name="Northen T."/>
            <person name="Drula E."/>
            <person name="Henrissat B."/>
            <person name="Hsieh H.M."/>
            <person name="Youens-Clark K."/>
            <person name="Lutzoni F."/>
            <person name="Miadlikowska J."/>
            <person name="Eastwood D.C."/>
            <person name="Hamelin R.C."/>
            <person name="Grigoriev I.V."/>
            <person name="U'Ren J.M."/>
        </authorList>
    </citation>
    <scope>NUCLEOTIDE SEQUENCE [LARGE SCALE GENOMIC DNA]</scope>
    <source>
        <strain evidence="1 2">ER1909</strain>
    </source>
</reference>
<comment type="caution">
    <text evidence="1">The sequence shown here is derived from an EMBL/GenBank/DDBJ whole genome shotgun (WGS) entry which is preliminary data.</text>
</comment>
<accession>A0ACC0D2M9</accession>
<sequence length="1194" mass="132084">MSSKTQKIPQESWDHHKETILSLYLTSDLSVEELVQAMNKDHGFNATLSQFEAQLRVWNARKNLKRYEWDVVLQRLDRLSSGGFQARVVISGHPISAERVHRARRHCKSGPPPRKRPRIEIDPHLMASHIDGSVAVEVQDPDGNWITVSVDEDIVSGQQQIGIDDMPIPGIYIQDDPVWIDNVQASPSLRLAEPLVLSHASPDISFIGTQNLISYDQFLDNQDNDLLQIMGLPNQVSQLPEIQGDVTIQALELVDPPLSPGNLTQLPWGTLALEEGLLFERFEHELASRNPRITTQASLMQNSRLLSASPNLVAMFLTDAVGAMTFSNGKSPRENFYRASLTLRILEAVVPKTRCSHGNPSMAQLSQEAIEFELCRILLSSAANGFAGMDLPLEIVSKFLNQYSNIATLLPRLLRDKPGQVVKGLAENLFRAAVESRDLEAIRFFLQAGSIDVNNLVCQIEDKKYTLLERVAELQLLGAIRELLPFNPDVNRSFWVYPESTPLYGSDPDYRGGLGRLIEGICPGEPNKRNHDTFSEEYLDTVDSLIQAGAEVRISFILRAIRKFVRMDLAKMLVHGLAPSSHSAAISNDVLGQLVLTFTDEDAKIAFTKILSDCERTNCQQCLIRHSEMIEWAFVQGAKRGCIEFVRTHFKYVKNPAQILAAAIQSGNNELVRFILDQDPDMHAPATNITFTSEQSQVDLIYSTPLSEAIAARNGILTRELEMKGGLEHLDNGHRFHAILSAAAGVGDVEYMEKIVLLHPEFSGYDMTDALFSAVEAKREDAIRFLLNAGVEPRYQTSTMGPGRQAEFPARAYELGDKLLLCDLTSSFPDVMVDQFDDSIRESVRLGNMEIFNFFSQSGRIPKAALNMFLTNAVRNSDGIMLRHVLELGANPLGSHVFDGRVPKDLELPHIDVLRILLEHIPPTKACIAQLGTPLVIKAIENDNTNALELLISCKAIDLMSTTKRYFLSQKLLSPLGAAVTKDGESGLLDFPLSARLLDAGCDINSIAHIDCDECGRRLNKTPLLIAIETKSKPLVQFLLDRGAYVNKEAIRGIKRTPIQAAAEVGSLDIVELLLRNGADVNEKPAPFHGATALQGAAMGGYCNVAVFLLDKRANLFAPPSQFGGRWPIEGAAEFGRLDMIQLLWNASLSGFPIEQCRRAIELAKANGHGGCVDLIRELAVSNGIMPTLEESED</sequence>
<proteinExistence type="predicted"/>
<organism evidence="1 2">
    <name type="scientific">Hypoxylon rubiginosum</name>
    <dbReference type="NCBI Taxonomy" id="110542"/>
    <lineage>
        <taxon>Eukaryota</taxon>
        <taxon>Fungi</taxon>
        <taxon>Dikarya</taxon>
        <taxon>Ascomycota</taxon>
        <taxon>Pezizomycotina</taxon>
        <taxon>Sordariomycetes</taxon>
        <taxon>Xylariomycetidae</taxon>
        <taxon>Xylariales</taxon>
        <taxon>Hypoxylaceae</taxon>
        <taxon>Hypoxylon</taxon>
    </lineage>
</organism>
<gene>
    <name evidence="1" type="ORF">F4821DRAFT_121248</name>
</gene>
<name>A0ACC0D2M9_9PEZI</name>
<protein>
    <submittedName>
        <fullName evidence="1">Ankyrin</fullName>
    </submittedName>
</protein>
<dbReference type="Proteomes" id="UP001497680">
    <property type="component" value="Unassembled WGS sequence"/>
</dbReference>
<evidence type="ECO:0000313" key="1">
    <source>
        <dbReference type="EMBL" id="KAI6086987.1"/>
    </source>
</evidence>